<sequence length="501" mass="53856">MKLQSFTFRLLMFMLLCTALNACKKELPVSVEAQPTSEITVQDARSWLKDNKPDLNLGSNWNNPVMLDVKNGNKILKVRLNETLYQKKTWVLRDVLFQRDSLGKIQAVGYKIFVDTSYFTNKRGANQPLADKRSYINDADFTGKVVVYTLDNQAIAGWKYFDGKVQSNLVLNVNRSGQGAVAIKHPDAEPICEGGGLDDVVTCNPTGGDEPVPFDGGQNGHPLNEVPIVSTPVVPAWTYLPTNPAINTPPGSIPVGNPSSGGGNSGGNGSPQISNSDIANSILVNDGKPKISDIKKYTKCFNDGKVAKSFTMTIYVDQPVAGQANWARITMPQPGVSTNNPYGLPTGINWTTPGGKTFDVGHTFVCFEKNNTDGTSVRQTLGFYPAGGSPYDSGAIKDDSGHDYDVSLKINVTLDKFNSALSKVESDFNNAQYNLTPRPGFIEYNCSDAAISWMNAAGAGLSTSGTYPFTCTPGEFGQALRSKNGATQDTGSSIIGKGPCN</sequence>
<feature type="chain" id="PRO_5016279309" evidence="2">
    <location>
        <begin position="25"/>
        <end position="501"/>
    </location>
</feature>
<feature type="signal peptide" evidence="2">
    <location>
        <begin position="1"/>
        <end position="24"/>
    </location>
</feature>
<evidence type="ECO:0000256" key="2">
    <source>
        <dbReference type="SAM" id="SignalP"/>
    </source>
</evidence>
<dbReference type="Proteomes" id="UP000249754">
    <property type="component" value="Unassembled WGS sequence"/>
</dbReference>
<evidence type="ECO:0000256" key="1">
    <source>
        <dbReference type="SAM" id="MobiDB-lite"/>
    </source>
</evidence>
<feature type="region of interest" description="Disordered" evidence="1">
    <location>
        <begin position="248"/>
        <end position="276"/>
    </location>
</feature>
<dbReference type="AlphaFoldDB" id="A0A327T6G2"/>
<feature type="compositionally biased region" description="Low complexity" evidence="1">
    <location>
        <begin position="249"/>
        <end position="258"/>
    </location>
</feature>
<gene>
    <name evidence="3" type="ORF">LY11_01436</name>
</gene>
<comment type="caution">
    <text evidence="3">The sequence shown here is derived from an EMBL/GenBank/DDBJ whole genome shotgun (WGS) entry which is preliminary data.</text>
</comment>
<reference evidence="3 4" key="1">
    <citation type="submission" date="2018-06" db="EMBL/GenBank/DDBJ databases">
        <title>Genomic Encyclopedia of Archaeal and Bacterial Type Strains, Phase II (KMG-II): from individual species to whole genera.</title>
        <authorList>
            <person name="Goeker M."/>
        </authorList>
    </citation>
    <scope>NUCLEOTIDE SEQUENCE [LARGE SCALE GENOMIC DNA]</scope>
    <source>
        <strain evidence="3 4">DSM 14825</strain>
    </source>
</reference>
<protein>
    <submittedName>
        <fullName evidence="3">Uncharacterized protein</fullName>
    </submittedName>
</protein>
<keyword evidence="2" id="KW-0732">Signal</keyword>
<organism evidence="3 4">
    <name type="scientific">Pedobacter cryoconitis</name>
    <dbReference type="NCBI Taxonomy" id="188932"/>
    <lineage>
        <taxon>Bacteria</taxon>
        <taxon>Pseudomonadati</taxon>
        <taxon>Bacteroidota</taxon>
        <taxon>Sphingobacteriia</taxon>
        <taxon>Sphingobacteriales</taxon>
        <taxon>Sphingobacteriaceae</taxon>
        <taxon>Pedobacter</taxon>
    </lineage>
</organism>
<evidence type="ECO:0000313" key="4">
    <source>
        <dbReference type="Proteomes" id="UP000249754"/>
    </source>
</evidence>
<name>A0A327T6G2_9SPHI</name>
<accession>A0A327T6G2</accession>
<feature type="compositionally biased region" description="Gly residues" evidence="1">
    <location>
        <begin position="259"/>
        <end position="269"/>
    </location>
</feature>
<dbReference type="EMBL" id="QLLR01000004">
    <property type="protein sequence ID" value="RAJ33387.1"/>
    <property type="molecule type" value="Genomic_DNA"/>
</dbReference>
<proteinExistence type="predicted"/>
<evidence type="ECO:0000313" key="3">
    <source>
        <dbReference type="EMBL" id="RAJ33387.1"/>
    </source>
</evidence>